<feature type="transmembrane region" description="Helical" evidence="6">
    <location>
        <begin position="159"/>
        <end position="177"/>
    </location>
</feature>
<feature type="transmembrane region" description="Helical" evidence="6">
    <location>
        <begin position="72"/>
        <end position="93"/>
    </location>
</feature>
<evidence type="ECO:0000259" key="8">
    <source>
        <dbReference type="Pfam" id="PF00892"/>
    </source>
</evidence>
<accession>A0ABV6PBN5</accession>
<keyword evidence="3 6" id="KW-0812">Transmembrane</keyword>
<dbReference type="SUPFAM" id="SSF103481">
    <property type="entry name" value="Multidrug resistance efflux transporter EmrE"/>
    <property type="match status" value="2"/>
</dbReference>
<feature type="domain" description="EamA" evidence="8">
    <location>
        <begin position="10"/>
        <end position="144"/>
    </location>
</feature>
<dbReference type="RefSeq" id="WP_377459770.1">
    <property type="nucleotide sequence ID" value="NZ_JBHLUB010000030.1"/>
</dbReference>
<feature type="transmembrane region" description="Helical" evidence="6">
    <location>
        <begin position="189"/>
        <end position="214"/>
    </location>
</feature>
<evidence type="ECO:0000313" key="10">
    <source>
        <dbReference type="Proteomes" id="UP001589862"/>
    </source>
</evidence>
<reference evidence="9 10" key="1">
    <citation type="submission" date="2024-09" db="EMBL/GenBank/DDBJ databases">
        <authorList>
            <person name="Sun Q."/>
            <person name="Mori K."/>
        </authorList>
    </citation>
    <scope>NUCLEOTIDE SEQUENCE [LARGE SCALE GENOMIC DNA]</scope>
    <source>
        <strain evidence="9 10">NCAIM B.02604</strain>
    </source>
</reference>
<evidence type="ECO:0000256" key="1">
    <source>
        <dbReference type="ARBA" id="ARBA00004141"/>
    </source>
</evidence>
<dbReference type="InterPro" id="IPR000620">
    <property type="entry name" value="EamA_dom"/>
</dbReference>
<dbReference type="EMBL" id="JBHLUB010000030">
    <property type="protein sequence ID" value="MFC0582539.1"/>
    <property type="molecule type" value="Genomic_DNA"/>
</dbReference>
<dbReference type="Pfam" id="PF00892">
    <property type="entry name" value="EamA"/>
    <property type="match status" value="2"/>
</dbReference>
<feature type="transmembrane region" description="Helical" evidence="6">
    <location>
        <begin position="234"/>
        <end position="257"/>
    </location>
</feature>
<evidence type="ECO:0000256" key="7">
    <source>
        <dbReference type="SAM" id="SignalP"/>
    </source>
</evidence>
<organism evidence="9 10">
    <name type="scientific">Micrococcoides hystricis</name>
    <dbReference type="NCBI Taxonomy" id="1572761"/>
    <lineage>
        <taxon>Bacteria</taxon>
        <taxon>Bacillati</taxon>
        <taxon>Actinomycetota</taxon>
        <taxon>Actinomycetes</taxon>
        <taxon>Micrococcales</taxon>
        <taxon>Micrococcaceae</taxon>
        <taxon>Micrococcoides</taxon>
    </lineage>
</organism>
<keyword evidence="4 6" id="KW-1133">Transmembrane helix</keyword>
<feature type="signal peptide" evidence="7">
    <location>
        <begin position="1"/>
        <end position="22"/>
    </location>
</feature>
<feature type="transmembrane region" description="Helical" evidence="6">
    <location>
        <begin position="290"/>
        <end position="308"/>
    </location>
</feature>
<evidence type="ECO:0000256" key="4">
    <source>
        <dbReference type="ARBA" id="ARBA00022989"/>
    </source>
</evidence>
<feature type="transmembrane region" description="Helical" evidence="6">
    <location>
        <begin position="99"/>
        <end position="119"/>
    </location>
</feature>
<dbReference type="InterPro" id="IPR050638">
    <property type="entry name" value="AA-Vitamin_Transporters"/>
</dbReference>
<comment type="similarity">
    <text evidence="2">Belongs to the EamA transporter family.</text>
</comment>
<evidence type="ECO:0000256" key="3">
    <source>
        <dbReference type="ARBA" id="ARBA00022692"/>
    </source>
</evidence>
<dbReference type="Proteomes" id="UP001589862">
    <property type="component" value="Unassembled WGS sequence"/>
</dbReference>
<keyword evidence="5 6" id="KW-0472">Membrane</keyword>
<evidence type="ECO:0000256" key="2">
    <source>
        <dbReference type="ARBA" id="ARBA00007362"/>
    </source>
</evidence>
<dbReference type="InterPro" id="IPR037185">
    <property type="entry name" value="EmrE-like"/>
</dbReference>
<dbReference type="PANTHER" id="PTHR32322:SF2">
    <property type="entry name" value="EAMA DOMAIN-CONTAINING PROTEIN"/>
    <property type="match status" value="1"/>
</dbReference>
<sequence length="320" mass="33586">MTTSTRASLPILVALISAATFALSGATASAIVASGWTSGAAVAARLSLSGLVLLLPAVLIARKQWPVVRANWKVIVAFGLAAMAGMQYFYFVAVSRLDVSVALLIEHMAPLLIVGWIWFRTGIAPRGLTIIGSLLALVGLALVIGVIENLLGEGIELDALGVIAALLSAVCLALYFAIGARDTGGLHPIVMTCGGMFVGSAAIGLLSLVGILPFAMTANPVEFTSKFGYAELPFWVPLVVLVLLATVTAYITGVYSARFLGSTLASFISLTEVMFATLWAWLFISQDLKPSQLFGGLFILGGIILIKLDHGRNQPSITHD</sequence>
<evidence type="ECO:0000313" key="9">
    <source>
        <dbReference type="EMBL" id="MFC0582539.1"/>
    </source>
</evidence>
<protein>
    <submittedName>
        <fullName evidence="9">DMT family transporter</fullName>
    </submittedName>
</protein>
<feature type="transmembrane region" description="Helical" evidence="6">
    <location>
        <begin position="128"/>
        <end position="147"/>
    </location>
</feature>
<keyword evidence="10" id="KW-1185">Reference proteome</keyword>
<keyword evidence="7" id="KW-0732">Signal</keyword>
<name>A0ABV6PBN5_9MICC</name>
<evidence type="ECO:0000256" key="5">
    <source>
        <dbReference type="ARBA" id="ARBA00023136"/>
    </source>
</evidence>
<proteinExistence type="inferred from homology"/>
<gene>
    <name evidence="9" type="ORF">ACFFFR_09135</name>
</gene>
<comment type="caution">
    <text evidence="9">The sequence shown here is derived from an EMBL/GenBank/DDBJ whole genome shotgun (WGS) entry which is preliminary data.</text>
</comment>
<comment type="subcellular location">
    <subcellularLocation>
        <location evidence="1">Membrane</location>
        <topology evidence="1">Multi-pass membrane protein</topology>
    </subcellularLocation>
</comment>
<feature type="domain" description="EamA" evidence="8">
    <location>
        <begin position="160"/>
        <end position="306"/>
    </location>
</feature>
<dbReference type="PANTHER" id="PTHR32322">
    <property type="entry name" value="INNER MEMBRANE TRANSPORTER"/>
    <property type="match status" value="1"/>
</dbReference>
<feature type="transmembrane region" description="Helical" evidence="6">
    <location>
        <begin position="264"/>
        <end position="284"/>
    </location>
</feature>
<evidence type="ECO:0000256" key="6">
    <source>
        <dbReference type="SAM" id="Phobius"/>
    </source>
</evidence>
<feature type="chain" id="PRO_5045219034" evidence="7">
    <location>
        <begin position="23"/>
        <end position="320"/>
    </location>
</feature>
<feature type="transmembrane region" description="Helical" evidence="6">
    <location>
        <begin position="40"/>
        <end position="60"/>
    </location>
</feature>